<sequence length="119" mass="13144">MYSEKLASFNLRLFTIADTTTLDDSSPPLPVLSIRFKDRPSHEGQAFLPSCLIKDLFWGPLPETDFNFALFLDPAAPPDSRHSICSLIAQCFRSNSRVKGGYAGTDVPVDFVLFLLSCG</sequence>
<dbReference type="GeneID" id="20321857"/>
<reference evidence="1 2" key="1">
    <citation type="submission" date="2013-11" db="EMBL/GenBank/DDBJ databases">
        <title>Opisthorchis viverrini - life in the bile duct.</title>
        <authorList>
            <person name="Young N.D."/>
            <person name="Nagarajan N."/>
            <person name="Lin S.J."/>
            <person name="Korhonen P.K."/>
            <person name="Jex A.R."/>
            <person name="Hall R.S."/>
            <person name="Safavi-Hemami H."/>
            <person name="Kaewkong W."/>
            <person name="Bertrand D."/>
            <person name="Gao S."/>
            <person name="Seet Q."/>
            <person name="Wongkham S."/>
            <person name="Teh B.T."/>
            <person name="Wongkham C."/>
            <person name="Intapan P.M."/>
            <person name="Maleewong W."/>
            <person name="Yang X."/>
            <person name="Hu M."/>
            <person name="Wang Z."/>
            <person name="Hofmann A."/>
            <person name="Sternberg P.W."/>
            <person name="Tan P."/>
            <person name="Wang J."/>
            <person name="Gasser R.B."/>
        </authorList>
    </citation>
    <scope>NUCLEOTIDE SEQUENCE [LARGE SCALE GENOMIC DNA]</scope>
</reference>
<organism evidence="1 2">
    <name type="scientific">Opisthorchis viverrini</name>
    <name type="common">Southeast Asian liver fluke</name>
    <dbReference type="NCBI Taxonomy" id="6198"/>
    <lineage>
        <taxon>Eukaryota</taxon>
        <taxon>Metazoa</taxon>
        <taxon>Spiralia</taxon>
        <taxon>Lophotrochozoa</taxon>
        <taxon>Platyhelminthes</taxon>
        <taxon>Trematoda</taxon>
        <taxon>Digenea</taxon>
        <taxon>Opisthorchiida</taxon>
        <taxon>Opisthorchiata</taxon>
        <taxon>Opisthorchiidae</taxon>
        <taxon>Opisthorchis</taxon>
    </lineage>
</organism>
<proteinExistence type="predicted"/>
<evidence type="ECO:0000313" key="2">
    <source>
        <dbReference type="Proteomes" id="UP000054324"/>
    </source>
</evidence>
<keyword evidence="2" id="KW-1185">Reference proteome</keyword>
<dbReference type="Proteomes" id="UP000054324">
    <property type="component" value="Unassembled WGS sequence"/>
</dbReference>
<accession>A0A075AAY2</accession>
<evidence type="ECO:0000313" key="1">
    <source>
        <dbReference type="EMBL" id="KER24724.1"/>
    </source>
</evidence>
<dbReference type="CTD" id="20321857"/>
<dbReference type="RefSeq" id="XP_009171521.1">
    <property type="nucleotide sequence ID" value="XM_009173257.1"/>
</dbReference>
<dbReference type="AlphaFoldDB" id="A0A075AAY2"/>
<dbReference type="EMBL" id="KL596799">
    <property type="protein sequence ID" value="KER24724.1"/>
    <property type="molecule type" value="Genomic_DNA"/>
</dbReference>
<protein>
    <submittedName>
        <fullName evidence="1">Uncharacterized protein</fullName>
    </submittedName>
</protein>
<gene>
    <name evidence="1" type="ORF">T265_07678</name>
</gene>
<dbReference type="KEGG" id="ovi:T265_07678"/>
<name>A0A075AAY2_OPIVI</name>